<comment type="subcellular location">
    <subcellularLocation>
        <location evidence="1">Nucleus</location>
    </subcellularLocation>
</comment>
<accession>A0AAD7STF8</accession>
<evidence type="ECO:0000259" key="7">
    <source>
        <dbReference type="PROSITE" id="PS51938"/>
    </source>
</evidence>
<dbReference type="InterPro" id="IPR024642">
    <property type="entry name" value="SUZ-C"/>
</dbReference>
<dbReference type="PANTHER" id="PTHR22792:SF61">
    <property type="entry name" value="LA RIBONUCLEOPROTEIN DOMAIN FAMILY MEMBER 6"/>
    <property type="match status" value="1"/>
</dbReference>
<evidence type="ECO:0000256" key="5">
    <source>
        <dbReference type="SAM" id="MobiDB-lite"/>
    </source>
</evidence>
<evidence type="ECO:0000256" key="1">
    <source>
        <dbReference type="ARBA" id="ARBA00004123"/>
    </source>
</evidence>
<gene>
    <name evidence="8" type="ORF">AAFF_G00257090</name>
</gene>
<feature type="compositionally biased region" description="Basic and acidic residues" evidence="5">
    <location>
        <begin position="308"/>
        <end position="320"/>
    </location>
</feature>
<proteinExistence type="predicted"/>
<evidence type="ECO:0000256" key="3">
    <source>
        <dbReference type="ARBA" id="ARBA00023242"/>
    </source>
</evidence>
<feature type="compositionally biased region" description="Low complexity" evidence="5">
    <location>
        <begin position="347"/>
        <end position="361"/>
    </location>
</feature>
<protein>
    <recommendedName>
        <fullName evidence="10">La-related protein 6</fullName>
    </recommendedName>
</protein>
<dbReference type="SUPFAM" id="SSF46785">
    <property type="entry name" value="Winged helix' DNA-binding domain"/>
    <property type="match status" value="1"/>
</dbReference>
<feature type="compositionally biased region" description="Basic residues" evidence="5">
    <location>
        <begin position="335"/>
        <end position="344"/>
    </location>
</feature>
<evidence type="ECO:0000256" key="2">
    <source>
        <dbReference type="ARBA" id="ARBA00022884"/>
    </source>
</evidence>
<dbReference type="GO" id="GO:0005634">
    <property type="term" value="C:nucleus"/>
    <property type="evidence" value="ECO:0007669"/>
    <property type="project" value="UniProtKB-SubCell"/>
</dbReference>
<reference evidence="8" key="1">
    <citation type="journal article" date="2023" name="Science">
        <title>Genome structures resolve the early diversification of teleost fishes.</title>
        <authorList>
            <person name="Parey E."/>
            <person name="Louis A."/>
            <person name="Montfort J."/>
            <person name="Bouchez O."/>
            <person name="Roques C."/>
            <person name="Iampietro C."/>
            <person name="Lluch J."/>
            <person name="Castinel A."/>
            <person name="Donnadieu C."/>
            <person name="Desvignes T."/>
            <person name="Floi Bucao C."/>
            <person name="Jouanno E."/>
            <person name="Wen M."/>
            <person name="Mejri S."/>
            <person name="Dirks R."/>
            <person name="Jansen H."/>
            <person name="Henkel C."/>
            <person name="Chen W.J."/>
            <person name="Zahm M."/>
            <person name="Cabau C."/>
            <person name="Klopp C."/>
            <person name="Thompson A.W."/>
            <person name="Robinson-Rechavi M."/>
            <person name="Braasch I."/>
            <person name="Lecointre G."/>
            <person name="Bobe J."/>
            <person name="Postlethwait J.H."/>
            <person name="Berthelot C."/>
            <person name="Roest Crollius H."/>
            <person name="Guiguen Y."/>
        </authorList>
    </citation>
    <scope>NUCLEOTIDE SEQUENCE</scope>
    <source>
        <strain evidence="8">NC1722</strain>
    </source>
</reference>
<evidence type="ECO:0000313" key="9">
    <source>
        <dbReference type="Proteomes" id="UP001221898"/>
    </source>
</evidence>
<dbReference type="Pfam" id="PF12901">
    <property type="entry name" value="SUZ-C"/>
    <property type="match status" value="1"/>
</dbReference>
<name>A0AAD7STF8_9TELE</name>
<dbReference type="PROSITE" id="PS51938">
    <property type="entry name" value="SUZ_C"/>
    <property type="match status" value="1"/>
</dbReference>
<dbReference type="Proteomes" id="UP001221898">
    <property type="component" value="Unassembled WGS sequence"/>
</dbReference>
<evidence type="ECO:0008006" key="10">
    <source>
        <dbReference type="Google" id="ProtNLM"/>
    </source>
</evidence>
<dbReference type="FunFam" id="1.10.10.10:FF:000158">
    <property type="entry name" value="La ribonucleoprotein domain family member 7"/>
    <property type="match status" value="1"/>
</dbReference>
<feature type="domain" description="HTH La-type RNA-binding" evidence="6">
    <location>
        <begin position="96"/>
        <end position="187"/>
    </location>
</feature>
<evidence type="ECO:0000259" key="6">
    <source>
        <dbReference type="PROSITE" id="PS50961"/>
    </source>
</evidence>
<dbReference type="InterPro" id="IPR045180">
    <property type="entry name" value="La_dom_prot"/>
</dbReference>
<evidence type="ECO:0000313" key="8">
    <source>
        <dbReference type="EMBL" id="KAJ8408295.1"/>
    </source>
</evidence>
<sequence length="477" mass="53509">MQVAMTYLEFSTAVARLFRPLLITKIHCPGRNTKEMFSPSLREVLTAGLSSSERVTDSKPHTSLFTEDGLYDSMDGSSSELTDLFEEDCYEGEAWIQPVADLQQEIAAQLESYLSNESLAEDTFLLKHVQRNKMGYVSLKLLTSFKKIRELTRDWRTTLAAARSSQLLEVNEQGTRVCRKEPVPDWLLRVPTSKLLLAWNLLSAEEEDSAHGLGPQSLMQTAMRLFCCYGAIASLRVLRPGRELPAELRRYSDERPELGRKVCAVVEYEYLEGARKAYEALRGGEEEEEQRLSTGRVGVRVALLGTRDARKPGCGEGHAEEESEDPEGGGERTSFKKPNRKAKRYPYSLEDSSLYSSSESDFTPNSPRPNRRVTRPQALYGSPLTIPCVSSYRSDPYCNPLASPVGGPLLPHKLFVGGHTPLHWLRQSSVAVLRQAELAVSPKRPRALVEVVRQPIGPDGTRGFFNRIRGEKQSLWQ</sequence>
<dbReference type="InterPro" id="IPR006630">
    <property type="entry name" value="La_HTH"/>
</dbReference>
<keyword evidence="9" id="KW-1185">Reference proteome</keyword>
<keyword evidence="3" id="KW-0539">Nucleus</keyword>
<dbReference type="InterPro" id="IPR036390">
    <property type="entry name" value="WH_DNA-bd_sf"/>
</dbReference>
<feature type="domain" description="SUZ-C" evidence="7">
    <location>
        <begin position="426"/>
        <end position="468"/>
    </location>
</feature>
<dbReference type="InterPro" id="IPR036388">
    <property type="entry name" value="WH-like_DNA-bd_sf"/>
</dbReference>
<organism evidence="8 9">
    <name type="scientific">Aldrovandia affinis</name>
    <dbReference type="NCBI Taxonomy" id="143900"/>
    <lineage>
        <taxon>Eukaryota</taxon>
        <taxon>Metazoa</taxon>
        <taxon>Chordata</taxon>
        <taxon>Craniata</taxon>
        <taxon>Vertebrata</taxon>
        <taxon>Euteleostomi</taxon>
        <taxon>Actinopterygii</taxon>
        <taxon>Neopterygii</taxon>
        <taxon>Teleostei</taxon>
        <taxon>Notacanthiformes</taxon>
        <taxon>Halosauridae</taxon>
        <taxon>Aldrovandia</taxon>
    </lineage>
</organism>
<dbReference type="SMART" id="SM00715">
    <property type="entry name" value="LA"/>
    <property type="match status" value="1"/>
</dbReference>
<evidence type="ECO:0000256" key="4">
    <source>
        <dbReference type="PROSITE-ProRule" id="PRU00332"/>
    </source>
</evidence>
<comment type="caution">
    <text evidence="8">The sequence shown here is derived from an EMBL/GenBank/DDBJ whole genome shotgun (WGS) entry which is preliminary data.</text>
</comment>
<dbReference type="PANTHER" id="PTHR22792">
    <property type="entry name" value="LUPUS LA PROTEIN-RELATED"/>
    <property type="match status" value="1"/>
</dbReference>
<dbReference type="GO" id="GO:0003729">
    <property type="term" value="F:mRNA binding"/>
    <property type="evidence" value="ECO:0007669"/>
    <property type="project" value="TreeGrafter"/>
</dbReference>
<dbReference type="EMBL" id="JAINUG010000035">
    <property type="protein sequence ID" value="KAJ8408295.1"/>
    <property type="molecule type" value="Genomic_DNA"/>
</dbReference>
<keyword evidence="2 4" id="KW-0694">RNA-binding</keyword>
<dbReference type="PROSITE" id="PS50961">
    <property type="entry name" value="HTH_LA"/>
    <property type="match status" value="1"/>
</dbReference>
<dbReference type="Pfam" id="PF05383">
    <property type="entry name" value="La"/>
    <property type="match status" value="1"/>
</dbReference>
<dbReference type="Gene3D" id="1.10.10.10">
    <property type="entry name" value="Winged helix-like DNA-binding domain superfamily/Winged helix DNA-binding domain"/>
    <property type="match status" value="1"/>
</dbReference>
<dbReference type="AlphaFoldDB" id="A0AAD7STF8"/>
<feature type="region of interest" description="Disordered" evidence="5">
    <location>
        <begin position="308"/>
        <end position="378"/>
    </location>
</feature>